<evidence type="ECO:0000313" key="1">
    <source>
        <dbReference type="EMBL" id="KAF8702579.1"/>
    </source>
</evidence>
<protein>
    <submittedName>
        <fullName evidence="1">Uncharacterized protein</fullName>
    </submittedName>
</protein>
<evidence type="ECO:0000313" key="2">
    <source>
        <dbReference type="Proteomes" id="UP000636709"/>
    </source>
</evidence>
<dbReference type="EMBL" id="JACEFO010001785">
    <property type="protein sequence ID" value="KAF8702579.1"/>
    <property type="molecule type" value="Genomic_DNA"/>
</dbReference>
<reference evidence="1" key="1">
    <citation type="submission" date="2020-07" db="EMBL/GenBank/DDBJ databases">
        <title>Genome sequence and genetic diversity analysis of an under-domesticated orphan crop, white fonio (Digitaria exilis).</title>
        <authorList>
            <person name="Bennetzen J.L."/>
            <person name="Chen S."/>
            <person name="Ma X."/>
            <person name="Wang X."/>
            <person name="Yssel A.E.J."/>
            <person name="Chaluvadi S.R."/>
            <person name="Johnson M."/>
            <person name="Gangashetty P."/>
            <person name="Hamidou F."/>
            <person name="Sanogo M.D."/>
            <person name="Zwaenepoel A."/>
            <person name="Wallace J."/>
            <person name="Van De Peer Y."/>
            <person name="Van Deynze A."/>
        </authorList>
    </citation>
    <scope>NUCLEOTIDE SEQUENCE</scope>
    <source>
        <tissue evidence="1">Leaves</tissue>
    </source>
</reference>
<dbReference type="Proteomes" id="UP000636709">
    <property type="component" value="Unassembled WGS sequence"/>
</dbReference>
<dbReference type="Pfam" id="PF07893">
    <property type="entry name" value="DUF1668"/>
    <property type="match status" value="2"/>
</dbReference>
<accession>A0A835BMC6</accession>
<organism evidence="1 2">
    <name type="scientific">Digitaria exilis</name>
    <dbReference type="NCBI Taxonomy" id="1010633"/>
    <lineage>
        <taxon>Eukaryota</taxon>
        <taxon>Viridiplantae</taxon>
        <taxon>Streptophyta</taxon>
        <taxon>Embryophyta</taxon>
        <taxon>Tracheophyta</taxon>
        <taxon>Spermatophyta</taxon>
        <taxon>Magnoliopsida</taxon>
        <taxon>Liliopsida</taxon>
        <taxon>Poales</taxon>
        <taxon>Poaceae</taxon>
        <taxon>PACMAD clade</taxon>
        <taxon>Panicoideae</taxon>
        <taxon>Panicodae</taxon>
        <taxon>Paniceae</taxon>
        <taxon>Anthephorinae</taxon>
        <taxon>Digitaria</taxon>
    </lineage>
</organism>
<comment type="caution">
    <text evidence="1">The sequence shown here is derived from an EMBL/GenBank/DDBJ whole genome shotgun (WGS) entry which is preliminary data.</text>
</comment>
<proteinExistence type="predicted"/>
<gene>
    <name evidence="1" type="ORF">HU200_032963</name>
</gene>
<sequence>MSCQKFSRQYLHMVLSAGRGLYALSHMDVSRLFYPSKEEAKAAHAEDNKNGSNMLGGIGSAGRLPEPIVHYEPFTAAISYPDRSSDIFSLFGKSNIFCSDSVGHSSIYNTDGHDGNHMYNLYIMDMDPYNQFSFEALIYYPIRCWRWRQLPPPAFFGDHKYRACDNVPVAVIDGTKICISSETATYYFDTVAFEWSKAGDWVLPFRGKAEYLPEFGLWLGLSAHKPYNLCSVNLSGVTIGSCDIQPPTQYVGQDVDLPGDCSLKNAAEVNMGLGRFCIAKFFDRIHDQVVVLTGVELDPDDHKADGAFGITKHKSECLASDSIVCVL</sequence>
<name>A0A835BMC6_9POAL</name>
<dbReference type="InterPro" id="IPR012871">
    <property type="entry name" value="DUF1668_ORYSA"/>
</dbReference>
<dbReference type="OrthoDB" id="688194at2759"/>
<dbReference type="PANTHER" id="PTHR33085:SF43">
    <property type="entry name" value="DUF1618 DOMAIN-CONTAINING PROTEIN"/>
    <property type="match status" value="1"/>
</dbReference>
<keyword evidence="2" id="KW-1185">Reference proteome</keyword>
<dbReference type="AlphaFoldDB" id="A0A835BMC6"/>
<dbReference type="PANTHER" id="PTHR33085">
    <property type="entry name" value="OS12G0113100 PROTEIN-RELATED"/>
    <property type="match status" value="1"/>
</dbReference>